<dbReference type="Gene3D" id="3.40.50.620">
    <property type="entry name" value="HUPs"/>
    <property type="match status" value="1"/>
</dbReference>
<evidence type="ECO:0000259" key="2">
    <source>
        <dbReference type="Pfam" id="PF00582"/>
    </source>
</evidence>
<dbReference type="EMBL" id="WSSB01000004">
    <property type="protein sequence ID" value="MXR36508.1"/>
    <property type="molecule type" value="Genomic_DNA"/>
</dbReference>
<name>A0A845BMT5_9NEIS</name>
<dbReference type="AlphaFoldDB" id="A0A845BMT5"/>
<dbReference type="InterPro" id="IPR006015">
    <property type="entry name" value="Universal_stress_UspA"/>
</dbReference>
<comment type="caution">
    <text evidence="3">The sequence shown here is derived from an EMBL/GenBank/DDBJ whole genome shotgun (WGS) entry which is preliminary data.</text>
</comment>
<dbReference type="Proteomes" id="UP000467214">
    <property type="component" value="Unassembled WGS sequence"/>
</dbReference>
<comment type="similarity">
    <text evidence="1">Belongs to the universal stress protein A family.</text>
</comment>
<reference evidence="3 4" key="1">
    <citation type="submission" date="2019-12" db="EMBL/GenBank/DDBJ databases">
        <title>Neisseriaceae gen. nov. sp. Genome sequencing and assembly.</title>
        <authorList>
            <person name="Liu Z."/>
            <person name="Li A."/>
        </authorList>
    </citation>
    <scope>NUCLEOTIDE SEQUENCE [LARGE SCALE GENOMIC DNA]</scope>
    <source>
        <strain evidence="3 4">B2N2-7</strain>
    </source>
</reference>
<organism evidence="3 4">
    <name type="scientific">Craterilacuibacter sinensis</name>
    <dbReference type="NCBI Taxonomy" id="2686017"/>
    <lineage>
        <taxon>Bacteria</taxon>
        <taxon>Pseudomonadati</taxon>
        <taxon>Pseudomonadota</taxon>
        <taxon>Betaproteobacteria</taxon>
        <taxon>Neisseriales</taxon>
        <taxon>Neisseriaceae</taxon>
        <taxon>Craterilacuibacter</taxon>
    </lineage>
</organism>
<accession>A0A845BMT5</accession>
<dbReference type="PANTHER" id="PTHR46268:SF15">
    <property type="entry name" value="UNIVERSAL STRESS PROTEIN HP_0031"/>
    <property type="match status" value="1"/>
</dbReference>
<dbReference type="RefSeq" id="WP_124734953.1">
    <property type="nucleotide sequence ID" value="NZ_WSSB01000004.1"/>
</dbReference>
<proteinExistence type="inferred from homology"/>
<dbReference type="CDD" id="cd00293">
    <property type="entry name" value="USP-like"/>
    <property type="match status" value="1"/>
</dbReference>
<dbReference type="Pfam" id="PF00582">
    <property type="entry name" value="Usp"/>
    <property type="match status" value="1"/>
</dbReference>
<dbReference type="SUPFAM" id="SSF52402">
    <property type="entry name" value="Adenine nucleotide alpha hydrolases-like"/>
    <property type="match status" value="1"/>
</dbReference>
<dbReference type="PANTHER" id="PTHR46268">
    <property type="entry name" value="STRESS RESPONSE PROTEIN NHAX"/>
    <property type="match status" value="1"/>
</dbReference>
<sequence>MYQNIVIALDGSHNAALALQEAIKLAQVKQGRLILVHVASLRDISVEGVGMLGNHDLHTLAHERGTQIMAEAEAQARAGGISNVTPLILESWDGAKDMAKVLLAAAHDHHADLIVVGTHGRGGLMTLLMGSFAETLLRMAPLPLLIVRNVHDDDENKLFDKRPVL</sequence>
<dbReference type="InterPro" id="IPR006016">
    <property type="entry name" value="UspA"/>
</dbReference>
<dbReference type="InterPro" id="IPR014729">
    <property type="entry name" value="Rossmann-like_a/b/a_fold"/>
</dbReference>
<evidence type="ECO:0000313" key="3">
    <source>
        <dbReference type="EMBL" id="MXR36508.1"/>
    </source>
</evidence>
<evidence type="ECO:0000313" key="4">
    <source>
        <dbReference type="Proteomes" id="UP000467214"/>
    </source>
</evidence>
<protein>
    <submittedName>
        <fullName evidence="3">Universal stress protein</fullName>
    </submittedName>
</protein>
<feature type="domain" description="UspA" evidence="2">
    <location>
        <begin position="1"/>
        <end position="148"/>
    </location>
</feature>
<keyword evidence="4" id="KW-1185">Reference proteome</keyword>
<gene>
    <name evidence="3" type="ORF">GQF02_05905</name>
</gene>
<dbReference type="PRINTS" id="PR01438">
    <property type="entry name" value="UNVRSLSTRESS"/>
</dbReference>
<evidence type="ECO:0000256" key="1">
    <source>
        <dbReference type="ARBA" id="ARBA00008791"/>
    </source>
</evidence>